<evidence type="ECO:0000256" key="5">
    <source>
        <dbReference type="ARBA" id="ARBA00022692"/>
    </source>
</evidence>
<name>A0A8H7ADP9_9EURO</name>
<reference evidence="15" key="1">
    <citation type="submission" date="2020-02" db="EMBL/GenBank/DDBJ databases">
        <authorList>
            <person name="Palmer J.M."/>
        </authorList>
    </citation>
    <scope>NUCLEOTIDE SEQUENCE</scope>
    <source>
        <strain evidence="15">EPUS1.4</strain>
        <tissue evidence="15">Thallus</tissue>
    </source>
</reference>
<evidence type="ECO:0000256" key="11">
    <source>
        <dbReference type="ARBA" id="ARBA00023136"/>
    </source>
</evidence>
<comment type="similarity">
    <text evidence="2">Belongs to the major facilitator superfamily. TCR/Tet family.</text>
</comment>
<keyword evidence="9 12" id="KW-0408">Iron</keyword>
<feature type="transmembrane region" description="Helical" evidence="13">
    <location>
        <begin position="705"/>
        <end position="722"/>
    </location>
</feature>
<gene>
    <name evidence="15" type="ORF">GJ744_001145</name>
</gene>
<evidence type="ECO:0000256" key="4">
    <source>
        <dbReference type="ARBA" id="ARBA00022448"/>
    </source>
</evidence>
<feature type="transmembrane region" description="Helical" evidence="13">
    <location>
        <begin position="884"/>
        <end position="904"/>
    </location>
</feature>
<dbReference type="PRINTS" id="PR00385">
    <property type="entry name" value="P450"/>
</dbReference>
<dbReference type="GO" id="GO:0005886">
    <property type="term" value="C:plasma membrane"/>
    <property type="evidence" value="ECO:0007669"/>
    <property type="project" value="TreeGrafter"/>
</dbReference>
<feature type="transmembrane region" description="Helical" evidence="13">
    <location>
        <begin position="672"/>
        <end position="693"/>
    </location>
</feature>
<evidence type="ECO:0000256" key="8">
    <source>
        <dbReference type="ARBA" id="ARBA00023002"/>
    </source>
</evidence>
<dbReference type="FunFam" id="1.10.630.10:FF:000050">
    <property type="entry name" value="Cytochrome P450 monooxygenase"/>
    <property type="match status" value="1"/>
</dbReference>
<dbReference type="PRINTS" id="PR00463">
    <property type="entry name" value="EP450I"/>
</dbReference>
<evidence type="ECO:0000256" key="3">
    <source>
        <dbReference type="ARBA" id="ARBA00010617"/>
    </source>
</evidence>
<keyword evidence="10" id="KW-0503">Monooxygenase</keyword>
<dbReference type="Gene3D" id="1.20.1250.20">
    <property type="entry name" value="MFS general substrate transporter like domains"/>
    <property type="match status" value="1"/>
</dbReference>
<evidence type="ECO:0000259" key="14">
    <source>
        <dbReference type="PROSITE" id="PS50850"/>
    </source>
</evidence>
<evidence type="ECO:0000256" key="13">
    <source>
        <dbReference type="SAM" id="Phobius"/>
    </source>
</evidence>
<comment type="subcellular location">
    <subcellularLocation>
        <location evidence="1">Membrane</location>
        <topology evidence="1">Multi-pass membrane protein</topology>
    </subcellularLocation>
</comment>
<dbReference type="SUPFAM" id="SSF48264">
    <property type="entry name" value="Cytochrome P450"/>
    <property type="match status" value="1"/>
</dbReference>
<dbReference type="InterPro" id="IPR020846">
    <property type="entry name" value="MFS_dom"/>
</dbReference>
<dbReference type="SUPFAM" id="SSF103473">
    <property type="entry name" value="MFS general substrate transporter"/>
    <property type="match status" value="1"/>
</dbReference>
<evidence type="ECO:0000256" key="7">
    <source>
        <dbReference type="ARBA" id="ARBA00022989"/>
    </source>
</evidence>
<dbReference type="GO" id="GO:0005506">
    <property type="term" value="F:iron ion binding"/>
    <property type="evidence" value="ECO:0007669"/>
    <property type="project" value="InterPro"/>
</dbReference>
<dbReference type="GO" id="GO:0016705">
    <property type="term" value="F:oxidoreductase activity, acting on paired donors, with incorporation or reduction of molecular oxygen"/>
    <property type="evidence" value="ECO:0007669"/>
    <property type="project" value="InterPro"/>
</dbReference>
<accession>A0A8H7ADP9</accession>
<dbReference type="InterPro" id="IPR001128">
    <property type="entry name" value="Cyt_P450"/>
</dbReference>
<keyword evidence="16" id="KW-1185">Reference proteome</keyword>
<dbReference type="GO" id="GO:0004497">
    <property type="term" value="F:monooxygenase activity"/>
    <property type="evidence" value="ECO:0007669"/>
    <property type="project" value="UniProtKB-KW"/>
</dbReference>
<dbReference type="GO" id="GO:0020037">
    <property type="term" value="F:heme binding"/>
    <property type="evidence" value="ECO:0007669"/>
    <property type="project" value="InterPro"/>
</dbReference>
<dbReference type="Proteomes" id="UP000606974">
    <property type="component" value="Unassembled WGS sequence"/>
</dbReference>
<dbReference type="Pfam" id="PF07690">
    <property type="entry name" value="MFS_1"/>
    <property type="match status" value="1"/>
</dbReference>
<keyword evidence="12" id="KW-0349">Heme</keyword>
<dbReference type="InterPro" id="IPR036396">
    <property type="entry name" value="Cyt_P450_sf"/>
</dbReference>
<dbReference type="EMBL" id="JAACFV010000115">
    <property type="protein sequence ID" value="KAF7505216.1"/>
    <property type="molecule type" value="Genomic_DNA"/>
</dbReference>
<keyword evidence="7 13" id="KW-1133">Transmembrane helix</keyword>
<feature type="transmembrane region" description="Helical" evidence="13">
    <location>
        <begin position="941"/>
        <end position="963"/>
    </location>
</feature>
<feature type="transmembrane region" description="Helical" evidence="13">
    <location>
        <begin position="975"/>
        <end position="999"/>
    </location>
</feature>
<dbReference type="InterPro" id="IPR011701">
    <property type="entry name" value="MFS"/>
</dbReference>
<keyword evidence="4" id="KW-0813">Transport</keyword>
<proteinExistence type="inferred from homology"/>
<evidence type="ECO:0000256" key="12">
    <source>
        <dbReference type="PIRSR" id="PIRSR602401-1"/>
    </source>
</evidence>
<feature type="transmembrane region" description="Helical" evidence="13">
    <location>
        <begin position="1052"/>
        <end position="1070"/>
    </location>
</feature>
<dbReference type="Gene3D" id="1.10.630.10">
    <property type="entry name" value="Cytochrome P450"/>
    <property type="match status" value="1"/>
</dbReference>
<feature type="transmembrane region" description="Helical" evidence="13">
    <location>
        <begin position="911"/>
        <end position="929"/>
    </location>
</feature>
<comment type="cofactor">
    <cofactor evidence="12">
        <name>heme</name>
        <dbReference type="ChEBI" id="CHEBI:30413"/>
    </cofactor>
</comment>
<evidence type="ECO:0000256" key="6">
    <source>
        <dbReference type="ARBA" id="ARBA00022723"/>
    </source>
</evidence>
<dbReference type="InterPro" id="IPR017972">
    <property type="entry name" value="Cyt_P450_CS"/>
</dbReference>
<feature type="transmembrane region" description="Helical" evidence="13">
    <location>
        <begin position="775"/>
        <end position="801"/>
    </location>
</feature>
<organism evidence="15 16">
    <name type="scientific">Endocarpon pusillum</name>
    <dbReference type="NCBI Taxonomy" id="364733"/>
    <lineage>
        <taxon>Eukaryota</taxon>
        <taxon>Fungi</taxon>
        <taxon>Dikarya</taxon>
        <taxon>Ascomycota</taxon>
        <taxon>Pezizomycotina</taxon>
        <taxon>Eurotiomycetes</taxon>
        <taxon>Chaetothyriomycetidae</taxon>
        <taxon>Verrucariales</taxon>
        <taxon>Verrucariaceae</taxon>
        <taxon>Endocarpon</taxon>
    </lineage>
</organism>
<evidence type="ECO:0000313" key="15">
    <source>
        <dbReference type="EMBL" id="KAF7505216.1"/>
    </source>
</evidence>
<feature type="transmembrane region" description="Helical" evidence="13">
    <location>
        <begin position="577"/>
        <end position="596"/>
    </location>
</feature>
<feature type="transmembrane region" description="Helical" evidence="13">
    <location>
        <begin position="734"/>
        <end position="754"/>
    </location>
</feature>
<feature type="domain" description="Major facilitator superfamily (MFS) profile" evidence="14">
    <location>
        <begin position="582"/>
        <end position="1075"/>
    </location>
</feature>
<dbReference type="InterPro" id="IPR036259">
    <property type="entry name" value="MFS_trans_sf"/>
</dbReference>
<evidence type="ECO:0000313" key="16">
    <source>
        <dbReference type="Proteomes" id="UP000606974"/>
    </source>
</evidence>
<sequence length="1082" mass="118494">MAAMIANTTASALKFVSYVSKSGSTSDAAPVEIGVFDIRNALLSRLHLWVLIGAITYLIYTRYFTGLSHIPGPFIASVSNFWKIRAAWQEAMPQQNIALHKKHGPLVRIGPNMISVDDPAALPVIYGFKPMYLKTAFYPIVEAVYKGKTLANLFTTRSEKYHAHLKRASVNAYSMTTLSDLEPYVQNVIQLFLKRIDEVSEGGTKPFDIGTWVQYFAFDALGEVNFSEQLGFLETGTDVGNSIATIDGLLKYLSIIGQAPWLHKFLLGNPLLHKFVPFFETSNEVQNFAIKMINKRINGEQTEVRRDLLARLLEVSQKDESKLAFSEIIALTTTNLIAGSDSTAIGLRAILYFLCRHPNVYKKLQKEIDDAFASGAISSPVRYADGSKLEYLNAVVTESLRAHAATGFVLEREVPNEGVTIAGSYIPGGTIVGINSWVMHANKKIYGDDAESFRPERWFESEERVREMKRCNMAFGAGPRVCIGRNISMMEIIKFIPELMHMYNFRLANPDKDCQPLLTFNTAEPEFHSCFTMTLTDENVSCDNGESIINSFKKEQPGDEEVATVLSNPSPRKLHGFSWFLVVIAILSSMFTYSLDGTIVADLVPSIVNDFQSVPLLPWLSVGFMVGSIVTVLPLGKLYAKYNAKTLYIISTVLFLGSSALCGAAPNMNAMIVGRVFLGMAGNGIYFGILTLLSVNTSDQERPAYLSLVGFVWGIGTVLGPVVGGAFDTFNWRWAFYINLVIGGVFFPVYLFLLPSFDPQPKGDGLVKRWKNFDLLGAALSVGAIMCLVMAINFGGALYAWNSGKTIALFVVAAVLFVAFAVQQQFAWLTTPAERMFPTHFLNIIEADLLFIAAAGCNAAGFIPIYYIPVYFQFTRGDTAIEAAVRLLPLISLLSAAIIANGYFMSKLGYYQPWYLVGSALALAGNVLLSRIDSSTSNGSIYGYEVLVAIGSGSFIQAGYATIHTVVPATETSYAIGFMMLAQFCGIVLGLSVSGAIFINEALSALRAILPDIPESQLRQVISGTSSGVLSDLPQDVVDQTVDAIVFSLRKIFIAAYAAAAVALVVSLFIKRHRAFHTARGS</sequence>
<evidence type="ECO:0000256" key="2">
    <source>
        <dbReference type="ARBA" id="ARBA00007520"/>
    </source>
</evidence>
<keyword evidence="11 13" id="KW-0472">Membrane</keyword>
<dbReference type="PROSITE" id="PS00086">
    <property type="entry name" value="CYTOCHROME_P450"/>
    <property type="match status" value="1"/>
</dbReference>
<protein>
    <recommendedName>
        <fullName evidence="14">Major facilitator superfamily (MFS) profile domain-containing protein</fullName>
    </recommendedName>
</protein>
<dbReference type="GO" id="GO:0022857">
    <property type="term" value="F:transmembrane transporter activity"/>
    <property type="evidence" value="ECO:0007669"/>
    <property type="project" value="InterPro"/>
</dbReference>
<dbReference type="CDD" id="cd11060">
    <property type="entry name" value="CYP57A1-like"/>
    <property type="match status" value="1"/>
</dbReference>
<dbReference type="PROSITE" id="PS50850">
    <property type="entry name" value="MFS"/>
    <property type="match status" value="1"/>
</dbReference>
<keyword evidence="8" id="KW-0560">Oxidoreductase</keyword>
<feature type="transmembrane region" description="Helical" evidence="13">
    <location>
        <begin position="647"/>
        <end position="666"/>
    </location>
</feature>
<comment type="caution">
    <text evidence="15">The sequence shown here is derived from an EMBL/GenBank/DDBJ whole genome shotgun (WGS) entry which is preliminary data.</text>
</comment>
<dbReference type="InterPro" id="IPR002401">
    <property type="entry name" value="Cyt_P450_E_grp-I"/>
</dbReference>
<dbReference type="PANTHER" id="PTHR23501">
    <property type="entry name" value="MAJOR FACILITATOR SUPERFAMILY"/>
    <property type="match status" value="1"/>
</dbReference>
<evidence type="ECO:0000256" key="9">
    <source>
        <dbReference type="ARBA" id="ARBA00023004"/>
    </source>
</evidence>
<feature type="transmembrane region" description="Helical" evidence="13">
    <location>
        <begin position="807"/>
        <end position="829"/>
    </location>
</feature>
<keyword evidence="6 12" id="KW-0479">Metal-binding</keyword>
<feature type="transmembrane region" description="Helical" evidence="13">
    <location>
        <begin position="616"/>
        <end position="635"/>
    </location>
</feature>
<dbReference type="OrthoDB" id="3934656at2759"/>
<dbReference type="Pfam" id="PF00067">
    <property type="entry name" value="p450"/>
    <property type="match status" value="1"/>
</dbReference>
<feature type="transmembrane region" description="Helical" evidence="13">
    <location>
        <begin position="46"/>
        <end position="65"/>
    </location>
</feature>
<keyword evidence="5 13" id="KW-0812">Transmembrane</keyword>
<dbReference type="PANTHER" id="PTHR23501:SF12">
    <property type="entry name" value="MAJOR FACILITATOR SUPERFAMILY (MFS) PROFILE DOMAIN-CONTAINING PROTEIN-RELATED"/>
    <property type="match status" value="1"/>
</dbReference>
<evidence type="ECO:0000256" key="10">
    <source>
        <dbReference type="ARBA" id="ARBA00023033"/>
    </source>
</evidence>
<feature type="transmembrane region" description="Helical" evidence="13">
    <location>
        <begin position="849"/>
        <end position="872"/>
    </location>
</feature>
<feature type="binding site" description="axial binding residue" evidence="12">
    <location>
        <position position="482"/>
    </location>
    <ligand>
        <name>heme</name>
        <dbReference type="ChEBI" id="CHEBI:30413"/>
    </ligand>
    <ligandPart>
        <name>Fe</name>
        <dbReference type="ChEBI" id="CHEBI:18248"/>
    </ligandPart>
</feature>
<dbReference type="AlphaFoldDB" id="A0A8H7ADP9"/>
<evidence type="ECO:0000256" key="1">
    <source>
        <dbReference type="ARBA" id="ARBA00004141"/>
    </source>
</evidence>
<comment type="similarity">
    <text evidence="3">Belongs to the cytochrome P450 family.</text>
</comment>